<feature type="domain" description="Kinesin motor" evidence="10">
    <location>
        <begin position="1"/>
        <end position="66"/>
    </location>
</feature>
<dbReference type="Gene3D" id="3.40.850.10">
    <property type="entry name" value="Kinesin motor domain"/>
    <property type="match status" value="1"/>
</dbReference>
<dbReference type="InterPro" id="IPR027417">
    <property type="entry name" value="P-loop_NTPase"/>
</dbReference>
<accession>A0AAP0KXS1</accession>
<dbReference type="SUPFAM" id="SSF52540">
    <property type="entry name" value="P-loop containing nucleoside triphosphate hydrolases"/>
    <property type="match status" value="1"/>
</dbReference>
<dbReference type="InterPro" id="IPR001752">
    <property type="entry name" value="Kinesin_motor_dom"/>
</dbReference>
<dbReference type="GO" id="GO:0006744">
    <property type="term" value="P:ubiquinone biosynthetic process"/>
    <property type="evidence" value="ECO:0007669"/>
    <property type="project" value="TreeGrafter"/>
</dbReference>
<evidence type="ECO:0000256" key="3">
    <source>
        <dbReference type="ARBA" id="ARBA00022679"/>
    </source>
</evidence>
<keyword evidence="6" id="KW-0505">Motor protein</keyword>
<keyword evidence="4" id="KW-0479">Metal-binding</keyword>
<comment type="similarity">
    <text evidence="8">Belongs to the TRAFAC class myosin-kinesin ATPase superfamily. Kinesin family.</text>
</comment>
<dbReference type="GO" id="GO:0007018">
    <property type="term" value="P:microtubule-based movement"/>
    <property type="evidence" value="ECO:0007669"/>
    <property type="project" value="InterPro"/>
</dbReference>
<dbReference type="InterPro" id="IPR000092">
    <property type="entry name" value="Polyprenyl_synt"/>
</dbReference>
<proteinExistence type="inferred from homology"/>
<evidence type="ECO:0000313" key="12">
    <source>
        <dbReference type="Proteomes" id="UP001420932"/>
    </source>
</evidence>
<evidence type="ECO:0000256" key="8">
    <source>
        <dbReference type="PROSITE-ProRule" id="PRU00283"/>
    </source>
</evidence>
<dbReference type="AlphaFoldDB" id="A0AAP0KXS1"/>
<dbReference type="PANTHER" id="PTHR12001:SF69">
    <property type="entry name" value="ALL TRANS-POLYPRENYL-DIPHOSPHATE SYNTHASE PDSS1"/>
    <property type="match status" value="1"/>
</dbReference>
<dbReference type="Gene3D" id="1.10.600.10">
    <property type="entry name" value="Farnesyl Diphosphate Synthase"/>
    <property type="match status" value="1"/>
</dbReference>
<dbReference type="GO" id="GO:0005524">
    <property type="term" value="F:ATP binding"/>
    <property type="evidence" value="ECO:0007669"/>
    <property type="project" value="InterPro"/>
</dbReference>
<dbReference type="InterPro" id="IPR036961">
    <property type="entry name" value="Kinesin_motor_dom_sf"/>
</dbReference>
<evidence type="ECO:0000256" key="7">
    <source>
        <dbReference type="ARBA" id="ARBA00023229"/>
    </source>
</evidence>
<evidence type="ECO:0000256" key="2">
    <source>
        <dbReference type="ARBA" id="ARBA00006706"/>
    </source>
</evidence>
<evidence type="ECO:0000256" key="9">
    <source>
        <dbReference type="RuleBase" id="RU004466"/>
    </source>
</evidence>
<reference evidence="11 12" key="1">
    <citation type="submission" date="2024-01" db="EMBL/GenBank/DDBJ databases">
        <title>Genome assemblies of Stephania.</title>
        <authorList>
            <person name="Yang L."/>
        </authorList>
    </citation>
    <scope>NUCLEOTIDE SEQUENCE [LARGE SCALE GENOMIC DNA]</scope>
    <source>
        <strain evidence="11">YNDBR</strain>
        <tissue evidence="11">Leaf</tissue>
    </source>
</reference>
<keyword evidence="5" id="KW-0460">Magnesium</keyword>
<sequence length="428" mass="47864">MASETIPPPHHHQDADEVQIGSHAFTFDHVYSGTSSSSYRIFEDCISPLVDAFFGGYNATVLAYGQNVNAAFCLAINAIEVKSTLIIMEVIPFLVLAAEMEIIDRSVAIKDHVEGAPEESDFELRTDHLNAAHCDSIVLVEIFSLSRAYVALASLRNTEGVLARFTRCINEHLHLQVVSLLAKVVEHLVKRNHANDKHFERRCSCEVSMLAYDYGKNLGLAYQVIDDVLDFTGTTASLGKPSSLDIHHGIVTAPILFAMEEFPQPRTALEYLGKSNEIQRARELASQHAKLADVAIESLPESDDEDVQRSRRALVDITHRIKLVEVEKFSIQENRTVFGELAASHGIYGEKHEQFFFDVGNYIPISPVRDDVAAEYKKGMEWKASKMLLPYKQLFMYRGALTSRVKMAITSTTMTSNRQGLDEDEITL</sequence>
<dbReference type="Pfam" id="PF00225">
    <property type="entry name" value="Kinesin"/>
    <property type="match status" value="1"/>
</dbReference>
<evidence type="ECO:0000256" key="6">
    <source>
        <dbReference type="ARBA" id="ARBA00023175"/>
    </source>
</evidence>
<dbReference type="PANTHER" id="PTHR12001">
    <property type="entry name" value="GERANYLGERANYL PYROPHOSPHATE SYNTHASE"/>
    <property type="match status" value="1"/>
</dbReference>
<dbReference type="Proteomes" id="UP001420932">
    <property type="component" value="Unassembled WGS sequence"/>
</dbReference>
<comment type="similarity">
    <text evidence="2 9">Belongs to the FPP/GGPP synthase family.</text>
</comment>
<dbReference type="GO" id="GO:0004659">
    <property type="term" value="F:prenyltransferase activity"/>
    <property type="evidence" value="ECO:0007669"/>
    <property type="project" value="InterPro"/>
</dbReference>
<dbReference type="PROSITE" id="PS00444">
    <property type="entry name" value="POLYPRENYL_SYNTHASE_2"/>
    <property type="match status" value="1"/>
</dbReference>
<dbReference type="GO" id="GO:1990234">
    <property type="term" value="C:transferase complex"/>
    <property type="evidence" value="ECO:0007669"/>
    <property type="project" value="TreeGrafter"/>
</dbReference>
<dbReference type="GO" id="GO:0046872">
    <property type="term" value="F:metal ion binding"/>
    <property type="evidence" value="ECO:0007669"/>
    <property type="project" value="UniProtKB-KW"/>
</dbReference>
<dbReference type="InterPro" id="IPR008949">
    <property type="entry name" value="Isoprenoid_synthase_dom_sf"/>
</dbReference>
<dbReference type="InterPro" id="IPR033749">
    <property type="entry name" value="Polyprenyl_synt_CS"/>
</dbReference>
<evidence type="ECO:0000256" key="5">
    <source>
        <dbReference type="ARBA" id="ARBA00022842"/>
    </source>
</evidence>
<comment type="caution">
    <text evidence="8">Lacks conserved residue(s) required for the propagation of feature annotation.</text>
</comment>
<evidence type="ECO:0000259" key="10">
    <source>
        <dbReference type="PROSITE" id="PS50067"/>
    </source>
</evidence>
<dbReference type="GO" id="GO:0008017">
    <property type="term" value="F:microtubule binding"/>
    <property type="evidence" value="ECO:0007669"/>
    <property type="project" value="InterPro"/>
</dbReference>
<evidence type="ECO:0000313" key="11">
    <source>
        <dbReference type="EMBL" id="KAK9160626.1"/>
    </source>
</evidence>
<dbReference type="PROSITE" id="PS50067">
    <property type="entry name" value="KINESIN_MOTOR_2"/>
    <property type="match status" value="1"/>
</dbReference>
<protein>
    <recommendedName>
        <fullName evidence="10">Kinesin motor domain-containing protein</fullName>
    </recommendedName>
</protein>
<dbReference type="GO" id="GO:0003777">
    <property type="term" value="F:microtubule motor activity"/>
    <property type="evidence" value="ECO:0007669"/>
    <property type="project" value="InterPro"/>
</dbReference>
<dbReference type="SUPFAM" id="SSF48576">
    <property type="entry name" value="Terpenoid synthases"/>
    <property type="match status" value="1"/>
</dbReference>
<keyword evidence="3 9" id="KW-0808">Transferase</keyword>
<organism evidence="11 12">
    <name type="scientific">Stephania yunnanensis</name>
    <dbReference type="NCBI Taxonomy" id="152371"/>
    <lineage>
        <taxon>Eukaryota</taxon>
        <taxon>Viridiplantae</taxon>
        <taxon>Streptophyta</taxon>
        <taxon>Embryophyta</taxon>
        <taxon>Tracheophyta</taxon>
        <taxon>Spermatophyta</taxon>
        <taxon>Magnoliopsida</taxon>
        <taxon>Ranunculales</taxon>
        <taxon>Menispermaceae</taxon>
        <taxon>Menispermoideae</taxon>
        <taxon>Cissampelideae</taxon>
        <taxon>Stephania</taxon>
    </lineage>
</organism>
<comment type="caution">
    <text evidence="11">The sequence shown here is derived from an EMBL/GenBank/DDBJ whole genome shotgun (WGS) entry which is preliminary data.</text>
</comment>
<dbReference type="EMBL" id="JBBNAF010000003">
    <property type="protein sequence ID" value="KAK9160626.1"/>
    <property type="molecule type" value="Genomic_DNA"/>
</dbReference>
<dbReference type="Pfam" id="PF00348">
    <property type="entry name" value="polyprenyl_synt"/>
    <property type="match status" value="1"/>
</dbReference>
<evidence type="ECO:0000256" key="1">
    <source>
        <dbReference type="ARBA" id="ARBA00001946"/>
    </source>
</evidence>
<gene>
    <name evidence="11" type="ORF">Syun_006967</name>
</gene>
<dbReference type="GO" id="GO:0008299">
    <property type="term" value="P:isoprenoid biosynthetic process"/>
    <property type="evidence" value="ECO:0007669"/>
    <property type="project" value="UniProtKB-KW"/>
</dbReference>
<keyword evidence="7" id="KW-0414">Isoprene biosynthesis</keyword>
<evidence type="ECO:0000256" key="4">
    <source>
        <dbReference type="ARBA" id="ARBA00022723"/>
    </source>
</evidence>
<name>A0AAP0KXS1_9MAGN</name>
<comment type="cofactor">
    <cofactor evidence="1">
        <name>Mg(2+)</name>
        <dbReference type="ChEBI" id="CHEBI:18420"/>
    </cofactor>
</comment>
<keyword evidence="12" id="KW-1185">Reference proteome</keyword>